<feature type="chain" id="PRO_5015401756" description="FAS1 domain-containing protein" evidence="2">
    <location>
        <begin position="18"/>
        <end position="566"/>
    </location>
</feature>
<evidence type="ECO:0000256" key="1">
    <source>
        <dbReference type="SAM" id="MobiDB-lite"/>
    </source>
</evidence>
<gene>
    <name evidence="4" type="ORF">B9Z19DRAFT_1099060</name>
</gene>
<dbReference type="EMBL" id="NESQ01000024">
    <property type="protein sequence ID" value="PUU82622.1"/>
    <property type="molecule type" value="Genomic_DNA"/>
</dbReference>
<dbReference type="Proteomes" id="UP000244722">
    <property type="component" value="Unassembled WGS sequence"/>
</dbReference>
<keyword evidence="2" id="KW-0732">Signal</keyword>
<dbReference type="PROSITE" id="PS50213">
    <property type="entry name" value="FAS1"/>
    <property type="match status" value="1"/>
</dbReference>
<accession>A0A2T7A4F4</accession>
<feature type="domain" description="FAS1" evidence="3">
    <location>
        <begin position="401"/>
        <end position="520"/>
    </location>
</feature>
<evidence type="ECO:0000259" key="3">
    <source>
        <dbReference type="PROSITE" id="PS50213"/>
    </source>
</evidence>
<dbReference type="OrthoDB" id="286301at2759"/>
<protein>
    <recommendedName>
        <fullName evidence="3">FAS1 domain-containing protein</fullName>
    </recommendedName>
</protein>
<name>A0A2T7A4F4_TUBBO</name>
<dbReference type="InterPro" id="IPR036378">
    <property type="entry name" value="FAS1_dom_sf"/>
</dbReference>
<evidence type="ECO:0000313" key="5">
    <source>
        <dbReference type="Proteomes" id="UP000244722"/>
    </source>
</evidence>
<sequence>MLVPLLLLCLVVRTGNAHPDQGQPGITRVLARQNIATATAFSASITTRYRGTCQSNGWSQCGSRCVDLKNGDTCCDPRASYKCIPGTYCLFDGLCCPNEVDPETCAANSGLKLPASFSRPAKYPSSTQASSTRPSSSSSTSKTSGSNTSQPPSKASSSNKSQASSSSASKAPPKKPTTTYPEPSSYPTVNEDSIAPTEAAPVTTTYGPITATLSNSPVTLSYSGEVLPLQTVANHKPAPSSFKDAVLAALAKDPATKAFGDFLTQAPSAFQGLEENKEYYVFAPTTKFVVDFLKHLQANPQGLGGREVLVSPSVSQQFAEKPKGAPDIKRVSTTLKTTLVGETEYVDLGAGEGARVVSNPTIGENGTVHIISGFGNSTLVYADDIPFEGGVIKKTDGFFTLPHALETVFANTSGRSWSTALQNANLLSELSSQRMVTIFAVADSVIDPANLPGSADLNRLIYDGLTYTPDMSDGLCLTTRGSGSLRITRQGSDILVNGVQISTADVISKNGVIQYLEQIPPAEQCTPSDSGVGGPVVKKSAGSVVVVSRMAVFGLSVGSLAAYFWV</sequence>
<dbReference type="Gene3D" id="2.30.180.10">
    <property type="entry name" value="FAS1 domain"/>
    <property type="match status" value="1"/>
</dbReference>
<proteinExistence type="predicted"/>
<evidence type="ECO:0000256" key="2">
    <source>
        <dbReference type="SAM" id="SignalP"/>
    </source>
</evidence>
<dbReference type="SUPFAM" id="SSF82153">
    <property type="entry name" value="FAS1 domain"/>
    <property type="match status" value="1"/>
</dbReference>
<evidence type="ECO:0000313" key="4">
    <source>
        <dbReference type="EMBL" id="PUU82622.1"/>
    </source>
</evidence>
<organism evidence="4 5">
    <name type="scientific">Tuber borchii</name>
    <name type="common">White truffle</name>
    <dbReference type="NCBI Taxonomy" id="42251"/>
    <lineage>
        <taxon>Eukaryota</taxon>
        <taxon>Fungi</taxon>
        <taxon>Dikarya</taxon>
        <taxon>Ascomycota</taxon>
        <taxon>Pezizomycotina</taxon>
        <taxon>Pezizomycetes</taxon>
        <taxon>Pezizales</taxon>
        <taxon>Tuberaceae</taxon>
        <taxon>Tuber</taxon>
    </lineage>
</organism>
<dbReference type="STRING" id="42251.A0A2T7A4F4"/>
<dbReference type="AlphaFoldDB" id="A0A2T7A4F4"/>
<feature type="signal peptide" evidence="2">
    <location>
        <begin position="1"/>
        <end position="17"/>
    </location>
</feature>
<feature type="compositionally biased region" description="Low complexity" evidence="1">
    <location>
        <begin position="125"/>
        <end position="188"/>
    </location>
</feature>
<dbReference type="InterPro" id="IPR000782">
    <property type="entry name" value="FAS1_domain"/>
</dbReference>
<comment type="caution">
    <text evidence="4">The sequence shown here is derived from an EMBL/GenBank/DDBJ whole genome shotgun (WGS) entry which is preliminary data.</text>
</comment>
<feature type="region of interest" description="Disordered" evidence="1">
    <location>
        <begin position="118"/>
        <end position="201"/>
    </location>
</feature>
<reference evidence="4 5" key="1">
    <citation type="submission" date="2017-04" db="EMBL/GenBank/DDBJ databases">
        <title>Draft genome sequence of Tuber borchii Vittad., a whitish edible truffle.</title>
        <authorList>
            <consortium name="DOE Joint Genome Institute"/>
            <person name="Murat C."/>
            <person name="Kuo A."/>
            <person name="Barry K.W."/>
            <person name="Clum A."/>
            <person name="Dockter R.B."/>
            <person name="Fauchery L."/>
            <person name="Iotti M."/>
            <person name="Kohler A."/>
            <person name="Labutti K."/>
            <person name="Lindquist E.A."/>
            <person name="Lipzen A."/>
            <person name="Ohm R.A."/>
            <person name="Wang M."/>
            <person name="Grigoriev I.V."/>
            <person name="Zambonelli A."/>
            <person name="Martin F.M."/>
        </authorList>
    </citation>
    <scope>NUCLEOTIDE SEQUENCE [LARGE SCALE GENOMIC DNA]</scope>
    <source>
        <strain evidence="4 5">Tbo3840</strain>
    </source>
</reference>
<dbReference type="SMART" id="SM00554">
    <property type="entry name" value="FAS1"/>
    <property type="match status" value="1"/>
</dbReference>
<keyword evidence="5" id="KW-1185">Reference proteome</keyword>